<dbReference type="FunFam" id="3.40.50.720:FF:000084">
    <property type="entry name" value="Short-chain dehydrogenase reductase"/>
    <property type="match status" value="1"/>
</dbReference>
<evidence type="ECO:0000313" key="3">
    <source>
        <dbReference type="EMBL" id="KKM63546.1"/>
    </source>
</evidence>
<dbReference type="CDD" id="cd05233">
    <property type="entry name" value="SDR_c"/>
    <property type="match status" value="1"/>
</dbReference>
<protein>
    <submittedName>
        <fullName evidence="3">Uncharacterized protein</fullName>
    </submittedName>
</protein>
<dbReference type="NCBIfam" id="NF005559">
    <property type="entry name" value="PRK07231.1"/>
    <property type="match status" value="1"/>
</dbReference>
<dbReference type="PANTHER" id="PTHR24321">
    <property type="entry name" value="DEHYDROGENASES, SHORT CHAIN"/>
    <property type="match status" value="1"/>
</dbReference>
<dbReference type="PRINTS" id="PR00081">
    <property type="entry name" value="GDHRDH"/>
</dbReference>
<dbReference type="Gene3D" id="3.40.50.720">
    <property type="entry name" value="NAD(P)-binding Rossmann-like Domain"/>
    <property type="match status" value="1"/>
</dbReference>
<dbReference type="GO" id="GO:0016491">
    <property type="term" value="F:oxidoreductase activity"/>
    <property type="evidence" value="ECO:0007669"/>
    <property type="project" value="UniProtKB-KW"/>
</dbReference>
<comment type="caution">
    <text evidence="3">The sequence shown here is derived from an EMBL/GenBank/DDBJ whole genome shotgun (WGS) entry which is preliminary data.</text>
</comment>
<proteinExistence type="inferred from homology"/>
<gene>
    <name evidence="3" type="ORF">LCGC14_1510360</name>
</gene>
<organism evidence="3">
    <name type="scientific">marine sediment metagenome</name>
    <dbReference type="NCBI Taxonomy" id="412755"/>
    <lineage>
        <taxon>unclassified sequences</taxon>
        <taxon>metagenomes</taxon>
        <taxon>ecological metagenomes</taxon>
    </lineage>
</organism>
<accession>A0A0F9JMB1</accession>
<dbReference type="PROSITE" id="PS00061">
    <property type="entry name" value="ADH_SHORT"/>
    <property type="match status" value="1"/>
</dbReference>
<dbReference type="AlphaFoldDB" id="A0A0F9JMB1"/>
<dbReference type="EMBL" id="LAZR01011076">
    <property type="protein sequence ID" value="KKM63546.1"/>
    <property type="molecule type" value="Genomic_DNA"/>
</dbReference>
<keyword evidence="2" id="KW-0560">Oxidoreductase</keyword>
<dbReference type="PANTHER" id="PTHR24321:SF8">
    <property type="entry name" value="ESTRADIOL 17-BETA-DEHYDROGENASE 8-RELATED"/>
    <property type="match status" value="1"/>
</dbReference>
<evidence type="ECO:0000256" key="2">
    <source>
        <dbReference type="ARBA" id="ARBA00023002"/>
    </source>
</evidence>
<dbReference type="SUPFAM" id="SSF51735">
    <property type="entry name" value="NAD(P)-binding Rossmann-fold domains"/>
    <property type="match status" value="1"/>
</dbReference>
<dbReference type="PRINTS" id="PR00080">
    <property type="entry name" value="SDRFAMILY"/>
</dbReference>
<name>A0A0F9JMB1_9ZZZZ</name>
<reference evidence="3" key="1">
    <citation type="journal article" date="2015" name="Nature">
        <title>Complex archaea that bridge the gap between prokaryotes and eukaryotes.</title>
        <authorList>
            <person name="Spang A."/>
            <person name="Saw J.H."/>
            <person name="Jorgensen S.L."/>
            <person name="Zaremba-Niedzwiedzka K."/>
            <person name="Martijn J."/>
            <person name="Lind A.E."/>
            <person name="van Eijk R."/>
            <person name="Schleper C."/>
            <person name="Guy L."/>
            <person name="Ettema T.J."/>
        </authorList>
    </citation>
    <scope>NUCLEOTIDE SEQUENCE</scope>
</reference>
<dbReference type="InterPro" id="IPR020904">
    <property type="entry name" value="Sc_DH/Rdtase_CS"/>
</dbReference>
<sequence>MRLRNKVAIITGAGSGIGRTTALLFSEEGAQVAIVEIDKERGQDTVDIIRGKGQEALFIPTDITDSSQVKSMVNKVIETYGKTNILVNNAGLYLQGDAISTNEKQWDKIMMVNLRAAFLCCKYCIPGMIKSGGGVVINVSSEAGIVAIKNQVAYNTSKAGLISLTKSIALDFASQNIRANCVCPGTTQTPLVASVLAKQADPERARRELEKVRPVNRLGKPEEIAYGILYLASDESPYATGAVLSVDGGYTAQ</sequence>
<dbReference type="InterPro" id="IPR002347">
    <property type="entry name" value="SDR_fam"/>
</dbReference>
<comment type="similarity">
    <text evidence="1">Belongs to the short-chain dehydrogenases/reductases (SDR) family.</text>
</comment>
<evidence type="ECO:0000256" key="1">
    <source>
        <dbReference type="ARBA" id="ARBA00006484"/>
    </source>
</evidence>
<dbReference type="Pfam" id="PF13561">
    <property type="entry name" value="adh_short_C2"/>
    <property type="match status" value="1"/>
</dbReference>
<dbReference type="InterPro" id="IPR036291">
    <property type="entry name" value="NAD(P)-bd_dom_sf"/>
</dbReference>